<keyword evidence="1" id="KW-0433">Leucine-rich repeat</keyword>
<evidence type="ECO:0000313" key="4">
    <source>
        <dbReference type="Proteomes" id="UP000678895"/>
    </source>
</evidence>
<evidence type="ECO:0000256" key="2">
    <source>
        <dbReference type="ARBA" id="ARBA00022737"/>
    </source>
</evidence>
<dbReference type="AlphaFoldDB" id="A0A919Y4Z2"/>
<protein>
    <recommendedName>
        <fullName evidence="5">Leucine-rich repeat domain-containing protein</fullName>
    </recommendedName>
</protein>
<dbReference type="SUPFAM" id="SSF52058">
    <property type="entry name" value="L domain-like"/>
    <property type="match status" value="1"/>
</dbReference>
<dbReference type="InterPro" id="IPR050836">
    <property type="entry name" value="SDS22/Internalin_LRR"/>
</dbReference>
<evidence type="ECO:0000256" key="1">
    <source>
        <dbReference type="ARBA" id="ARBA00022614"/>
    </source>
</evidence>
<comment type="caution">
    <text evidence="3">The sequence shown here is derived from an EMBL/GenBank/DDBJ whole genome shotgun (WGS) entry which is preliminary data.</text>
</comment>
<sequence length="278" mass="31389">MVKELIKQSAIILSMLLLIFVIGCTERNGSEFLRSSEIEKKTSDFPPIIEIKIREALADTESPLSDEDLKKIESINLEGISDPIDLSSLTRLENLESIHLSHVKVMSYDFIYNMQHLSSLHLEGVSLKELPDFSKIHLQSLTITDSDIETLDFISNWDSLVTLELSSSQLTTLEGIQNAKKLKNLLISYNPVSDISQIKELINLERIELKSTQVQDITILQEQQNLKLLDIRDTSVDTVSFLANLPELKILLVTKDNIKDLDHIGDSVQVSETNILAY</sequence>
<name>A0A919Y4Z2_9BACL</name>
<dbReference type="RefSeq" id="WP_301629800.1">
    <property type="nucleotide sequence ID" value="NZ_BORS01000015.1"/>
</dbReference>
<dbReference type="Gene3D" id="3.80.10.10">
    <property type="entry name" value="Ribonuclease Inhibitor"/>
    <property type="match status" value="2"/>
</dbReference>
<dbReference type="InterPro" id="IPR032675">
    <property type="entry name" value="LRR_dom_sf"/>
</dbReference>
<dbReference type="PROSITE" id="PS51257">
    <property type="entry name" value="PROKAR_LIPOPROTEIN"/>
    <property type="match status" value="1"/>
</dbReference>
<dbReference type="PANTHER" id="PTHR46652:SF3">
    <property type="entry name" value="LEUCINE-RICH REPEAT-CONTAINING PROTEIN 9"/>
    <property type="match status" value="1"/>
</dbReference>
<organism evidence="3 4">
    <name type="scientific">Paenibacillus apis</name>
    <dbReference type="NCBI Taxonomy" id="1792174"/>
    <lineage>
        <taxon>Bacteria</taxon>
        <taxon>Bacillati</taxon>
        <taxon>Bacillota</taxon>
        <taxon>Bacilli</taxon>
        <taxon>Bacillales</taxon>
        <taxon>Paenibacillaceae</taxon>
        <taxon>Paenibacillus</taxon>
    </lineage>
</organism>
<gene>
    <name evidence="3" type="ORF">J41TS4_39640</name>
</gene>
<evidence type="ECO:0008006" key="5">
    <source>
        <dbReference type="Google" id="ProtNLM"/>
    </source>
</evidence>
<proteinExistence type="predicted"/>
<evidence type="ECO:0000313" key="3">
    <source>
        <dbReference type="EMBL" id="GIO44206.1"/>
    </source>
</evidence>
<dbReference type="Proteomes" id="UP000678895">
    <property type="component" value="Unassembled WGS sequence"/>
</dbReference>
<accession>A0A919Y4Z2</accession>
<dbReference type="EMBL" id="BORS01000015">
    <property type="protein sequence ID" value="GIO44206.1"/>
    <property type="molecule type" value="Genomic_DNA"/>
</dbReference>
<dbReference type="PANTHER" id="PTHR46652">
    <property type="entry name" value="LEUCINE-RICH REPEAT AND IQ DOMAIN-CONTAINING PROTEIN 1-RELATED"/>
    <property type="match status" value="1"/>
</dbReference>
<reference evidence="3" key="1">
    <citation type="submission" date="2021-03" db="EMBL/GenBank/DDBJ databases">
        <title>Antimicrobial resistance genes in bacteria isolated from Japanese honey, and their potential for conferring macrolide and lincosamide resistance in the American foulbrood pathogen Paenibacillus larvae.</title>
        <authorList>
            <person name="Okamoto M."/>
            <person name="Kumagai M."/>
            <person name="Kanamori H."/>
            <person name="Takamatsu D."/>
        </authorList>
    </citation>
    <scope>NUCLEOTIDE SEQUENCE</scope>
    <source>
        <strain evidence="3">J41TS4</strain>
    </source>
</reference>
<keyword evidence="2" id="KW-0677">Repeat</keyword>
<keyword evidence="4" id="KW-1185">Reference proteome</keyword>